<protein>
    <submittedName>
        <fullName evidence="5">Glycosyltransferase</fullName>
    </submittedName>
</protein>
<keyword evidence="4" id="KW-1133">Transmembrane helix</keyword>
<dbReference type="PANTHER" id="PTHR43630">
    <property type="entry name" value="POLY-BETA-1,6-N-ACETYL-D-GLUCOSAMINE SYNTHASE"/>
    <property type="match status" value="1"/>
</dbReference>
<dbReference type="SUPFAM" id="SSF53448">
    <property type="entry name" value="Nucleotide-diphospho-sugar transferases"/>
    <property type="match status" value="1"/>
</dbReference>
<evidence type="ECO:0000256" key="3">
    <source>
        <dbReference type="ARBA" id="ARBA00022679"/>
    </source>
</evidence>
<sequence length="404" mass="45102">MMLLMAVIFGVLLKIVSLYFFSVSTFLWKKPAQIPRKAPRTRFAVVTAARNEEAVIGGFVESIKKQDYPDELFDVYVVPNQCSDGTEERAREAGARIISCSGAVSCKGDVLHEAFRQLLEQNYDAVCVFDADNAADSHFLSRMNDAFLAGARVAKGRQEAKNPEDSWVAACYGLYFDFFRYFFNRPRAACGLSAKLVGTGFAVHREVIERMGGWNTETIAEDAEFSAQCAALGERIWWVEEAVTYDEQPTSFRVSLIQRKRWCSGVMQVAKKQMRMLIRSWRENNRALVLDFIMFLTAPFAQAFSLVPLALTILAAVGGDGTAVDALTLLPLYLALSYGAVTALAWGMQKAKGVPVSPGMWKGIFTFGIFMAAWIPLQMYSLCRETKKWEEIRHVGGSLPHRAV</sequence>
<gene>
    <name evidence="5" type="ORF">H9X83_11700</name>
</gene>
<keyword evidence="3" id="KW-0808">Transferase</keyword>
<dbReference type="Proteomes" id="UP000729290">
    <property type="component" value="Unassembled WGS sequence"/>
</dbReference>
<organism evidence="5 6">
    <name type="scientific">Anaerotignum lactatifermentans</name>
    <dbReference type="NCBI Taxonomy" id="160404"/>
    <lineage>
        <taxon>Bacteria</taxon>
        <taxon>Bacillati</taxon>
        <taxon>Bacillota</taxon>
        <taxon>Clostridia</taxon>
        <taxon>Lachnospirales</taxon>
        <taxon>Anaerotignaceae</taxon>
        <taxon>Anaerotignum</taxon>
    </lineage>
</organism>
<evidence type="ECO:0000256" key="1">
    <source>
        <dbReference type="ARBA" id="ARBA00006739"/>
    </source>
</evidence>
<keyword evidence="4" id="KW-0472">Membrane</keyword>
<dbReference type="Pfam" id="PF13641">
    <property type="entry name" value="Glyco_tranf_2_3"/>
    <property type="match status" value="1"/>
</dbReference>
<evidence type="ECO:0000256" key="4">
    <source>
        <dbReference type="SAM" id="Phobius"/>
    </source>
</evidence>
<accession>A0ABS2GDE9</accession>
<keyword evidence="2" id="KW-0328">Glycosyltransferase</keyword>
<dbReference type="PANTHER" id="PTHR43630:SF1">
    <property type="entry name" value="POLY-BETA-1,6-N-ACETYL-D-GLUCOSAMINE SYNTHASE"/>
    <property type="match status" value="1"/>
</dbReference>
<evidence type="ECO:0000313" key="6">
    <source>
        <dbReference type="Proteomes" id="UP000729290"/>
    </source>
</evidence>
<reference evidence="5 6" key="1">
    <citation type="journal article" date="2021" name="Sci. Rep.">
        <title>The distribution of antibiotic resistance genes in chicken gut microbiota commensals.</title>
        <authorList>
            <person name="Juricova H."/>
            <person name="Matiasovicova J."/>
            <person name="Kubasova T."/>
            <person name="Cejkova D."/>
            <person name="Rychlik I."/>
        </authorList>
    </citation>
    <scope>NUCLEOTIDE SEQUENCE [LARGE SCALE GENOMIC DNA]</scope>
    <source>
        <strain evidence="5 6">An431b</strain>
    </source>
</reference>
<feature type="transmembrane region" description="Helical" evidence="4">
    <location>
        <begin position="288"/>
        <end position="317"/>
    </location>
</feature>
<comment type="caution">
    <text evidence="5">The sequence shown here is derived from an EMBL/GenBank/DDBJ whole genome shotgun (WGS) entry which is preliminary data.</text>
</comment>
<keyword evidence="4" id="KW-0812">Transmembrane</keyword>
<evidence type="ECO:0000313" key="5">
    <source>
        <dbReference type="EMBL" id="MBM6878808.1"/>
    </source>
</evidence>
<proteinExistence type="inferred from homology"/>
<evidence type="ECO:0000256" key="2">
    <source>
        <dbReference type="ARBA" id="ARBA00022676"/>
    </source>
</evidence>
<dbReference type="EMBL" id="JACSNV010000022">
    <property type="protein sequence ID" value="MBM6878808.1"/>
    <property type="molecule type" value="Genomic_DNA"/>
</dbReference>
<name>A0ABS2GDE9_9FIRM</name>
<feature type="transmembrane region" description="Helical" evidence="4">
    <location>
        <begin position="359"/>
        <end position="377"/>
    </location>
</feature>
<comment type="similarity">
    <text evidence="1">Belongs to the glycosyltransferase 2 family.</text>
</comment>
<dbReference type="RefSeq" id="WP_205132918.1">
    <property type="nucleotide sequence ID" value="NZ_JACSNT010000003.1"/>
</dbReference>
<feature type="transmembrane region" description="Helical" evidence="4">
    <location>
        <begin position="329"/>
        <end position="347"/>
    </location>
</feature>
<dbReference type="CDD" id="cd06438">
    <property type="entry name" value="EpsO_like"/>
    <property type="match status" value="1"/>
</dbReference>
<dbReference type="InterPro" id="IPR029044">
    <property type="entry name" value="Nucleotide-diphossugar_trans"/>
</dbReference>
<keyword evidence="6" id="KW-1185">Reference proteome</keyword>
<feature type="transmembrane region" description="Helical" evidence="4">
    <location>
        <begin position="6"/>
        <end position="28"/>
    </location>
</feature>
<dbReference type="Gene3D" id="3.90.550.10">
    <property type="entry name" value="Spore Coat Polysaccharide Biosynthesis Protein SpsA, Chain A"/>
    <property type="match status" value="1"/>
</dbReference>